<feature type="region of interest" description="Disordered" evidence="1">
    <location>
        <begin position="110"/>
        <end position="262"/>
    </location>
</feature>
<feature type="region of interest" description="Disordered" evidence="1">
    <location>
        <begin position="1211"/>
        <end position="1272"/>
    </location>
</feature>
<feature type="compositionally biased region" description="Low complexity" evidence="1">
    <location>
        <begin position="751"/>
        <end position="762"/>
    </location>
</feature>
<feature type="compositionally biased region" description="Low complexity" evidence="1">
    <location>
        <begin position="895"/>
        <end position="910"/>
    </location>
</feature>
<feature type="compositionally biased region" description="Low complexity" evidence="1">
    <location>
        <begin position="1084"/>
        <end position="1102"/>
    </location>
</feature>
<accession>A0A9P6W8L7</accession>
<evidence type="ECO:0000313" key="3">
    <source>
        <dbReference type="Proteomes" id="UP000777482"/>
    </source>
</evidence>
<dbReference type="EMBL" id="PUHQ01000007">
    <property type="protein sequence ID" value="KAG0665904.1"/>
    <property type="molecule type" value="Genomic_DNA"/>
</dbReference>
<feature type="compositionally biased region" description="Low complexity" evidence="1">
    <location>
        <begin position="377"/>
        <end position="386"/>
    </location>
</feature>
<feature type="compositionally biased region" description="Low complexity" evidence="1">
    <location>
        <begin position="394"/>
        <end position="405"/>
    </location>
</feature>
<feature type="compositionally biased region" description="Low complexity" evidence="1">
    <location>
        <begin position="546"/>
        <end position="561"/>
    </location>
</feature>
<feature type="compositionally biased region" description="Low complexity" evidence="1">
    <location>
        <begin position="941"/>
        <end position="958"/>
    </location>
</feature>
<comment type="caution">
    <text evidence="2">The sequence shown here is derived from an EMBL/GenBank/DDBJ whole genome shotgun (WGS) entry which is preliminary data.</text>
</comment>
<evidence type="ECO:0000256" key="1">
    <source>
        <dbReference type="SAM" id="MobiDB-lite"/>
    </source>
</evidence>
<feature type="compositionally biased region" description="Low complexity" evidence="1">
    <location>
        <begin position="602"/>
        <end position="620"/>
    </location>
</feature>
<reference evidence="2 3" key="1">
    <citation type="submission" date="2020-11" db="EMBL/GenBank/DDBJ databases">
        <title>Kefir isolates.</title>
        <authorList>
            <person name="Marcisauskas S."/>
            <person name="Kim Y."/>
            <person name="Blasche S."/>
        </authorList>
    </citation>
    <scope>NUCLEOTIDE SEQUENCE [LARGE SCALE GENOMIC DNA]</scope>
    <source>
        <strain evidence="2 3">KR</strain>
    </source>
</reference>
<gene>
    <name evidence="2" type="ORF">C6P46_005998</name>
</gene>
<feature type="compositionally biased region" description="Polar residues" evidence="1">
    <location>
        <begin position="210"/>
        <end position="233"/>
    </location>
</feature>
<organism evidence="2 3">
    <name type="scientific">Rhodotorula mucilaginosa</name>
    <name type="common">Yeast</name>
    <name type="synonym">Rhodotorula rubra</name>
    <dbReference type="NCBI Taxonomy" id="5537"/>
    <lineage>
        <taxon>Eukaryota</taxon>
        <taxon>Fungi</taxon>
        <taxon>Dikarya</taxon>
        <taxon>Basidiomycota</taxon>
        <taxon>Pucciniomycotina</taxon>
        <taxon>Microbotryomycetes</taxon>
        <taxon>Sporidiobolales</taxon>
        <taxon>Sporidiobolaceae</taxon>
        <taxon>Rhodotorula</taxon>
    </lineage>
</organism>
<feature type="region of interest" description="Disordered" evidence="1">
    <location>
        <begin position="21"/>
        <end position="63"/>
    </location>
</feature>
<feature type="compositionally biased region" description="Low complexity" evidence="1">
    <location>
        <begin position="804"/>
        <end position="828"/>
    </location>
</feature>
<evidence type="ECO:0000313" key="2">
    <source>
        <dbReference type="EMBL" id="KAG0665904.1"/>
    </source>
</evidence>
<feature type="region of interest" description="Disordered" evidence="1">
    <location>
        <begin position="321"/>
        <end position="417"/>
    </location>
</feature>
<dbReference type="OrthoDB" id="2148418at2759"/>
<feature type="compositionally biased region" description="Basic and acidic residues" evidence="1">
    <location>
        <begin position="532"/>
        <end position="542"/>
    </location>
</feature>
<feature type="region of interest" description="Disordered" evidence="1">
    <location>
        <begin position="1051"/>
        <end position="1118"/>
    </location>
</feature>
<feature type="compositionally biased region" description="Acidic residues" evidence="1">
    <location>
        <begin position="352"/>
        <end position="376"/>
    </location>
</feature>
<feature type="region of interest" description="Disordered" evidence="1">
    <location>
        <begin position="447"/>
        <end position="973"/>
    </location>
</feature>
<dbReference type="Proteomes" id="UP000777482">
    <property type="component" value="Unassembled WGS sequence"/>
</dbReference>
<feature type="compositionally biased region" description="Low complexity" evidence="1">
    <location>
        <begin position="494"/>
        <end position="508"/>
    </location>
</feature>
<protein>
    <submittedName>
        <fullName evidence="2">Uncharacterized protein</fullName>
    </submittedName>
</protein>
<feature type="region of interest" description="Disordered" evidence="1">
    <location>
        <begin position="1161"/>
        <end position="1199"/>
    </location>
</feature>
<keyword evidence="3" id="KW-1185">Reference proteome</keyword>
<proteinExistence type="predicted"/>
<feature type="region of interest" description="Disordered" evidence="1">
    <location>
        <begin position="1007"/>
        <end position="1029"/>
    </location>
</feature>
<sequence>MATSARAETALAELSFNLQPVTSPRLHQDAPERTCTPQGKVVQSVATPQRTGESPLAPKDLNSPGAGLLLIDVEPSLSRECTPKGLLQPRTPSAFARSLLDRTPGMFKAQLGTPLIPLGTPVTSRKRPQRTPASTPAAAKENGTPAAVRRSARLASPCASPQSPRASPAVPPTTLSASPSLGGLRFSTTPRKGRSTPRKNATPAKPTEPTAVSFTLNGTATDVSPVQPASKTSRGPAVTPSRGSLAATSLRHSPFPAFSPSTPLIRTHDSYSDTELTDCDADGSIWEDDFEDPSFSYLSGSNETPVVDAFARLRVDDVPDASTLCSQDPPTVAHEDSVQLTATEVESASGSEAEDDDDSLELGTIAEEDDDDEVALDDSSSTSTSDVACDQSMPEAAPAETAAEELPSVEDAMAPPNEVAAAAFEGGMDGDDAAAIVEERVVSLNEIAADTTEARSTSDSPGAESALATPDVTETTEQPVVANEAPTAPPQETVPSSAPAVSLSPSSSTQEAVEPDAEVALAGPVAEDDDDRHDLEPIRADTADEPVPSSTTVEASVSTSDTVEETAEKLDAGRSASPSAELDDEPACPTSPNRSEPPTPPTEQTTPLRVSNVPETTTPAATPPRRPLTATVPTAQQPLGKAAPTARRQLTKLTSVTAQRPPASAKPGLTTLVPASSAAPRRLPVTSRLAVPKRIETSTSTLEPLQASTAAAAAATTSLPARAGPQPPHRVPASIGASEGARPPTGARRPANLSASTSSNSSGEQTRPVRTLGDLAAPARAPSTAGKSAERGRDVPVSSRLDRSGTTTRATRAPSSSAVRPAPMARRPFGGGPAAPQPPTTTFTASRPRVAVLRPTASGASAKPSLSKTASVAAAPGVESLTGKAPRAALAVRQTASAPSLAASTSGGPSPVKPRRVTPASATAAVSETPAPALLPRRARSPALAGTAAALTSSTTMSVDAPPPTPVPLSQQMQPGIVAPSANTSILVAPAQTVAAAAPAVFGSSTRAAAPPKMTRTTRRTAQPDTSAAAPVAAVPLAVGRPVRAAAMNATYSGTAAPGPPPGGRMARKITRRQQPTDAEETASAESTSVTATRPESAASSETTEETETGVPAPARALPIFRPAPVLTQVELNRLTQRNTKKNQQTFNQFKLETVFLDYDRPPSPTSKIRKSSSLANAASKEGREARAAKRRNALRASVDGSELEALSLELSAEDIDTTPEEHYRAPGDEEPYSTPSRTTAVVKCAKGGSRAAGSKKRTSTEAALDSEDGGKAARRVRWDRSLVYEGPREGYAKPPDASIIVIKSTDIDAWGNPTAPPRDLGKAVPVTIRMRVFKNDEK</sequence>
<name>A0A9P6W8L7_RHOMI</name>
<feature type="compositionally biased region" description="Low complexity" evidence="1">
    <location>
        <begin position="707"/>
        <end position="718"/>
    </location>
</feature>